<keyword evidence="2" id="KW-0479">Metal-binding</keyword>
<evidence type="ECO:0000313" key="6">
    <source>
        <dbReference type="EMBL" id="WWM70557.1"/>
    </source>
</evidence>
<dbReference type="EMBL" id="CP145607">
    <property type="protein sequence ID" value="WWM70557.1"/>
    <property type="molecule type" value="Genomic_DNA"/>
</dbReference>
<dbReference type="EC" id="1.1.-.-" evidence="6"/>
<protein>
    <submittedName>
        <fullName evidence="6">NAD(P)-dependent alcohol dehydrogenase</fullName>
        <ecNumber evidence="6">1.1.-.-</ecNumber>
    </submittedName>
</protein>
<dbReference type="Proteomes" id="UP001382935">
    <property type="component" value="Chromosome"/>
</dbReference>
<dbReference type="InterPro" id="IPR013154">
    <property type="entry name" value="ADH-like_N"/>
</dbReference>
<dbReference type="RefSeq" id="WP_338503408.1">
    <property type="nucleotide sequence ID" value="NZ_CP145607.1"/>
</dbReference>
<evidence type="ECO:0000256" key="3">
    <source>
        <dbReference type="ARBA" id="ARBA00022833"/>
    </source>
</evidence>
<evidence type="ECO:0000313" key="7">
    <source>
        <dbReference type="Proteomes" id="UP001382935"/>
    </source>
</evidence>
<dbReference type="GO" id="GO:0016491">
    <property type="term" value="F:oxidoreductase activity"/>
    <property type="evidence" value="ECO:0007669"/>
    <property type="project" value="UniProtKB-KW"/>
</dbReference>
<evidence type="ECO:0000256" key="1">
    <source>
        <dbReference type="ARBA" id="ARBA00001947"/>
    </source>
</evidence>
<evidence type="ECO:0000256" key="4">
    <source>
        <dbReference type="ARBA" id="ARBA00023002"/>
    </source>
</evidence>
<dbReference type="InterPro" id="IPR011032">
    <property type="entry name" value="GroES-like_sf"/>
</dbReference>
<keyword evidence="7" id="KW-1185">Reference proteome</keyword>
<dbReference type="Gene3D" id="3.90.180.10">
    <property type="entry name" value="Medium-chain alcohol dehydrogenases, catalytic domain"/>
    <property type="match status" value="1"/>
</dbReference>
<dbReference type="InterPro" id="IPR047109">
    <property type="entry name" value="CAD-like"/>
</dbReference>
<dbReference type="InterPro" id="IPR020843">
    <property type="entry name" value="ER"/>
</dbReference>
<organism evidence="6 7">
    <name type="scientific">Sphingomonas kaistensis</name>
    <dbReference type="NCBI Taxonomy" id="298708"/>
    <lineage>
        <taxon>Bacteria</taxon>
        <taxon>Pseudomonadati</taxon>
        <taxon>Pseudomonadota</taxon>
        <taxon>Alphaproteobacteria</taxon>
        <taxon>Sphingomonadales</taxon>
        <taxon>Sphingomonadaceae</taxon>
        <taxon>Sphingomonas</taxon>
    </lineage>
</organism>
<dbReference type="SUPFAM" id="SSF51735">
    <property type="entry name" value="NAD(P)-binding Rossmann-fold domains"/>
    <property type="match status" value="1"/>
</dbReference>
<dbReference type="Gene3D" id="3.40.50.720">
    <property type="entry name" value="NAD(P)-binding Rossmann-like Domain"/>
    <property type="match status" value="1"/>
</dbReference>
<reference evidence="6 7" key="1">
    <citation type="submission" date="2024-02" db="EMBL/GenBank/DDBJ databases">
        <title>Full genome sequence of Sphingomonas kaistensis.</title>
        <authorList>
            <person name="Poletto B.L."/>
            <person name="Silva G."/>
            <person name="Galante D."/>
            <person name="Campos K.R."/>
            <person name="Santos M.B.N."/>
            <person name="Sacchi C.T."/>
        </authorList>
    </citation>
    <scope>NUCLEOTIDE SEQUENCE [LARGE SCALE GENOMIC DNA]</scope>
    <source>
        <strain evidence="6 7">MA4R</strain>
    </source>
</reference>
<dbReference type="InterPro" id="IPR029752">
    <property type="entry name" value="D-isomer_DH_CS1"/>
</dbReference>
<dbReference type="PANTHER" id="PTHR42683">
    <property type="entry name" value="ALDEHYDE REDUCTASE"/>
    <property type="match status" value="1"/>
</dbReference>
<dbReference type="InterPro" id="IPR013149">
    <property type="entry name" value="ADH-like_C"/>
</dbReference>
<dbReference type="SMART" id="SM00829">
    <property type="entry name" value="PKS_ER"/>
    <property type="match status" value="1"/>
</dbReference>
<dbReference type="Pfam" id="PF00107">
    <property type="entry name" value="ADH_zinc_N"/>
    <property type="match status" value="1"/>
</dbReference>
<dbReference type="SUPFAM" id="SSF50129">
    <property type="entry name" value="GroES-like"/>
    <property type="match status" value="1"/>
</dbReference>
<name>A0ABZ2G0D3_9SPHN</name>
<feature type="domain" description="Enoyl reductase (ER)" evidence="5">
    <location>
        <begin position="11"/>
        <end position="358"/>
    </location>
</feature>
<dbReference type="InterPro" id="IPR036291">
    <property type="entry name" value="NAD(P)-bd_dom_sf"/>
</dbReference>
<evidence type="ECO:0000259" key="5">
    <source>
        <dbReference type="SMART" id="SM00829"/>
    </source>
</evidence>
<keyword evidence="4 6" id="KW-0560">Oxidoreductase</keyword>
<dbReference type="Pfam" id="PF08240">
    <property type="entry name" value="ADH_N"/>
    <property type="match status" value="1"/>
</dbReference>
<dbReference type="PROSITE" id="PS00065">
    <property type="entry name" value="D_2_HYDROXYACID_DH_1"/>
    <property type="match status" value="1"/>
</dbReference>
<dbReference type="CDD" id="cd05283">
    <property type="entry name" value="CAD1"/>
    <property type="match status" value="1"/>
</dbReference>
<sequence length="372" mass="40235">MVDTIGYAAKHSFSRMKPFRFEREDPKDNEVLIDVLYCGVCHSDIHQVKNEWSNTVYPCVPGHEVVGRISKAAANGKYKVGDIVGVGCMVDSCQSCSPCKEGDEQYCEGPNGFLATYNGPFIPAKMAATGENMYGRDNTYGGYSSNIVCREDFVIGIPDGLKPEEAAPILCAGVTTFSPMKHWGVKAGDKVGVIGLGGLGHMAVKLAKALGAEVTVFTTSEDKKADAEKLGATHVNLEKEIAKKAEELGAMPGTFDFIISTVPEKHDINPFIALLKRDKTLVIVGALEPMAGVDNSQVAFHRRSVAGSLIGSIAETQEVIDFCAQHGIAPEIEVIPIQDVNKAMKKVEKGDVRFRYVIDMASLDQEEVDNDD</sequence>
<keyword evidence="3" id="KW-0862">Zinc</keyword>
<proteinExistence type="predicted"/>
<accession>A0ABZ2G0D3</accession>
<evidence type="ECO:0000256" key="2">
    <source>
        <dbReference type="ARBA" id="ARBA00022723"/>
    </source>
</evidence>
<comment type="cofactor">
    <cofactor evidence="1">
        <name>Zn(2+)</name>
        <dbReference type="ChEBI" id="CHEBI:29105"/>
    </cofactor>
</comment>
<gene>
    <name evidence="6" type="ORF">V6R86_07690</name>
</gene>